<accession>A0A2P6CAF6</accession>
<reference evidence="2 3" key="1">
    <citation type="submission" date="2016-12" db="EMBL/GenBank/DDBJ databases">
        <title>Trade-off between light-utilization and light-protection in marine flavobacteria.</title>
        <authorList>
            <person name="Kumagai Y."/>
            <person name="Yoshizawa S."/>
            <person name="Kogure K."/>
            <person name="Iwasaki W."/>
        </authorList>
    </citation>
    <scope>NUCLEOTIDE SEQUENCE [LARGE SCALE GENOMIC DNA]</scope>
    <source>
        <strain evidence="2 3">KCTC 12100</strain>
    </source>
</reference>
<keyword evidence="1" id="KW-0732">Signal</keyword>
<keyword evidence="3" id="KW-1185">Reference proteome</keyword>
<dbReference type="EMBL" id="MSCK01000001">
    <property type="protein sequence ID" value="PQJ71881.1"/>
    <property type="molecule type" value="Genomic_DNA"/>
</dbReference>
<proteinExistence type="predicted"/>
<name>A0A2P6CAF6_9FLAO</name>
<dbReference type="OrthoDB" id="1200936at2"/>
<dbReference type="PROSITE" id="PS51257">
    <property type="entry name" value="PROKAR_LIPOPROTEIN"/>
    <property type="match status" value="1"/>
</dbReference>
<evidence type="ECO:0000313" key="2">
    <source>
        <dbReference type="EMBL" id="PQJ71881.1"/>
    </source>
</evidence>
<dbReference type="Proteomes" id="UP000247345">
    <property type="component" value="Unassembled WGS sequence"/>
</dbReference>
<feature type="signal peptide" evidence="1">
    <location>
        <begin position="1"/>
        <end position="23"/>
    </location>
</feature>
<dbReference type="RefSeq" id="WP_105047535.1">
    <property type="nucleotide sequence ID" value="NZ_CP150661.1"/>
</dbReference>
<organism evidence="2 3">
    <name type="scientific">Polaribacter butkevichii</name>
    <dbReference type="NCBI Taxonomy" id="218490"/>
    <lineage>
        <taxon>Bacteria</taxon>
        <taxon>Pseudomonadati</taxon>
        <taxon>Bacteroidota</taxon>
        <taxon>Flavobacteriia</taxon>
        <taxon>Flavobacteriales</taxon>
        <taxon>Flavobacteriaceae</taxon>
    </lineage>
</organism>
<gene>
    <name evidence="2" type="ORF">BTO14_00815</name>
</gene>
<evidence type="ECO:0008006" key="4">
    <source>
        <dbReference type="Google" id="ProtNLM"/>
    </source>
</evidence>
<evidence type="ECO:0000313" key="3">
    <source>
        <dbReference type="Proteomes" id="UP000247345"/>
    </source>
</evidence>
<sequence length="222" mass="25048">MKNFNLFAVLASVALIFSSCSNNETQLPEEQSLDLLKTYTIKRDASGAYSVDFDLNDNANTEMVVEKSINNIFLYSSDSETSRKTTQNLVIDNSELIVGFVDTSSDKSPKITIKDTNIRLAKSSNDKLKEYSIKSNEDGTYSLDFSVFENVSVDFVFNEDIETYEIHLEDGKEGKTNFSRVLEKEEGKPLKFDFVNHIITNSTAKSKAQGYLIERKPEVIID</sequence>
<comment type="caution">
    <text evidence="2">The sequence shown here is derived from an EMBL/GenBank/DDBJ whole genome shotgun (WGS) entry which is preliminary data.</text>
</comment>
<dbReference type="AlphaFoldDB" id="A0A2P6CAF6"/>
<protein>
    <recommendedName>
        <fullName evidence="4">Lipoprotein</fullName>
    </recommendedName>
</protein>
<evidence type="ECO:0000256" key="1">
    <source>
        <dbReference type="SAM" id="SignalP"/>
    </source>
</evidence>
<feature type="chain" id="PRO_5015189068" description="Lipoprotein" evidence="1">
    <location>
        <begin position="24"/>
        <end position="222"/>
    </location>
</feature>